<evidence type="ECO:0000313" key="3">
    <source>
        <dbReference type="EMBL" id="OAD71565.1"/>
    </source>
</evidence>
<name>A0A162WYN7_PHYB8</name>
<evidence type="ECO:0000313" key="4">
    <source>
        <dbReference type="Proteomes" id="UP000077315"/>
    </source>
</evidence>
<dbReference type="RefSeq" id="XP_018289605.1">
    <property type="nucleotide sequence ID" value="XM_018442213.1"/>
</dbReference>
<dbReference type="VEuPathDB" id="FungiDB:PHYBLDRAFT_70101"/>
<dbReference type="OrthoDB" id="10537701at2759"/>
<dbReference type="GeneID" id="29003119"/>
<evidence type="ECO:0000256" key="2">
    <source>
        <dbReference type="SAM" id="SignalP"/>
    </source>
</evidence>
<feature type="compositionally biased region" description="Low complexity" evidence="1">
    <location>
        <begin position="285"/>
        <end position="300"/>
    </location>
</feature>
<protein>
    <recommendedName>
        <fullName evidence="5">Transmembrane protein</fullName>
    </recommendedName>
</protein>
<feature type="compositionally biased region" description="Low complexity" evidence="1">
    <location>
        <begin position="171"/>
        <end position="210"/>
    </location>
</feature>
<feature type="compositionally biased region" description="Polar residues" evidence="1">
    <location>
        <begin position="410"/>
        <end position="419"/>
    </location>
</feature>
<dbReference type="Proteomes" id="UP000077315">
    <property type="component" value="Unassembled WGS sequence"/>
</dbReference>
<keyword evidence="4" id="KW-1185">Reference proteome</keyword>
<feature type="compositionally biased region" description="Basic residues" evidence="1">
    <location>
        <begin position="143"/>
        <end position="157"/>
    </location>
</feature>
<dbReference type="AlphaFoldDB" id="A0A162WYN7"/>
<reference evidence="4" key="1">
    <citation type="submission" date="2015-06" db="EMBL/GenBank/DDBJ databases">
        <title>Expansion of signal transduction pathways in fungi by whole-genome duplication.</title>
        <authorList>
            <consortium name="DOE Joint Genome Institute"/>
            <person name="Corrochano L.M."/>
            <person name="Kuo A."/>
            <person name="Marcet-Houben M."/>
            <person name="Polaino S."/>
            <person name="Salamov A."/>
            <person name="Villalobos J.M."/>
            <person name="Alvarez M.I."/>
            <person name="Avalos J."/>
            <person name="Benito E.P."/>
            <person name="Benoit I."/>
            <person name="Burger G."/>
            <person name="Camino L.P."/>
            <person name="Canovas D."/>
            <person name="Cerda-Olmedo E."/>
            <person name="Cheng J.-F."/>
            <person name="Dominguez A."/>
            <person name="Elias M."/>
            <person name="Eslava A.P."/>
            <person name="Glaser F."/>
            <person name="Grimwood J."/>
            <person name="Gutierrez G."/>
            <person name="Heitman J."/>
            <person name="Henrissat B."/>
            <person name="Iturriaga E.A."/>
            <person name="Lang B.F."/>
            <person name="Lavin J.L."/>
            <person name="Lee S."/>
            <person name="Li W."/>
            <person name="Lindquist E."/>
            <person name="Lopez-Garcia S."/>
            <person name="Luque E.M."/>
            <person name="Marcos A.T."/>
            <person name="Martin J."/>
            <person name="McCluskey K."/>
            <person name="Medina H.R."/>
            <person name="Miralles-Duran A."/>
            <person name="Miyazaki A."/>
            <person name="Munoz-Torres E."/>
            <person name="Oguiza J.A."/>
            <person name="Ohm R."/>
            <person name="Olmedo M."/>
            <person name="Orejas M."/>
            <person name="Ortiz-Castellanos L."/>
            <person name="Pisabarro A.G."/>
            <person name="Rodriguez-Romero J."/>
            <person name="Ruiz-Herrera J."/>
            <person name="Ruiz-Vazquez R."/>
            <person name="Sanz C."/>
            <person name="Schackwitz W."/>
            <person name="Schmutz J."/>
            <person name="Shahriari M."/>
            <person name="Shelest E."/>
            <person name="Silva-Franco F."/>
            <person name="Soanes D."/>
            <person name="Syed K."/>
            <person name="Tagua V.G."/>
            <person name="Talbot N.J."/>
            <person name="Thon M."/>
            <person name="De vries R.P."/>
            <person name="Wiebenga A."/>
            <person name="Yadav J.S."/>
            <person name="Braun E.L."/>
            <person name="Baker S."/>
            <person name="Garre V."/>
            <person name="Horwitz B."/>
            <person name="Torres-Martinez S."/>
            <person name="Idnurm A."/>
            <person name="Herrera-Estrella A."/>
            <person name="Gabaldon T."/>
            <person name="Grigoriev I.V."/>
        </authorList>
    </citation>
    <scope>NUCLEOTIDE SEQUENCE [LARGE SCALE GENOMIC DNA]</scope>
    <source>
        <strain evidence="4">NRRL 1555(-)</strain>
    </source>
</reference>
<feature type="compositionally biased region" description="Basic residues" evidence="1">
    <location>
        <begin position="254"/>
        <end position="267"/>
    </location>
</feature>
<accession>A0A162WYN7</accession>
<dbReference type="InParanoid" id="A0A162WYN7"/>
<feature type="signal peptide" evidence="2">
    <location>
        <begin position="1"/>
        <end position="28"/>
    </location>
</feature>
<keyword evidence="2" id="KW-0732">Signal</keyword>
<feature type="region of interest" description="Disordered" evidence="1">
    <location>
        <begin position="110"/>
        <end position="300"/>
    </location>
</feature>
<sequence length="438" mass="48587">MGRLTSIIGQSLLISVAILLAISTLVKAHSPLLDPPHINPPDCATPAFYSSLARPLVWSCLGLTVLLCGSRWLVKMRSAIDGSYEKNYWNPSTDTMPCRFEMPRIQRMSTRLDPTPPITPSTSTSSAVDSLIEPEKKEIVSEKKKKKKKKPTHHNNHHNQNPDKQIDTRNTSSSLQTIQQPQSTSLSISISSSLSSSSSSPSSILLSSTLKSKETKTPLQTPDAVPQPMAAINTTVIKPQPEHKPLKEPQAVTHQRKTPRNKSKYSKHTLNCEPLMPSIHTNPYSSPSSPSSPSTSTSTLDLTETLPMTTLPDTPLPLLKPRQLQKLQPRQPQPQPPLQPAIIPPTHQPIQRQNWYSPFSTGLEINIAARPGPSRDYKLFEDTLIGSDPLSYRTTPIGRPPHLTPGWRPWSSNTTNHTDPSPPHFSLFDRKLSFHTQH</sequence>
<evidence type="ECO:0008006" key="5">
    <source>
        <dbReference type="Google" id="ProtNLM"/>
    </source>
</evidence>
<gene>
    <name evidence="3" type="ORF">PHYBLDRAFT_70101</name>
</gene>
<proteinExistence type="predicted"/>
<feature type="chain" id="PRO_5007840692" description="Transmembrane protein" evidence="2">
    <location>
        <begin position="29"/>
        <end position="438"/>
    </location>
</feature>
<dbReference type="EMBL" id="KV440985">
    <property type="protein sequence ID" value="OAD71565.1"/>
    <property type="molecule type" value="Genomic_DNA"/>
</dbReference>
<feature type="region of interest" description="Disordered" evidence="1">
    <location>
        <begin position="391"/>
        <end position="426"/>
    </location>
</feature>
<evidence type="ECO:0000256" key="1">
    <source>
        <dbReference type="SAM" id="MobiDB-lite"/>
    </source>
</evidence>
<feature type="compositionally biased region" description="Basic and acidic residues" evidence="1">
    <location>
        <begin position="133"/>
        <end position="142"/>
    </location>
</feature>
<organism evidence="3 4">
    <name type="scientific">Phycomyces blakesleeanus (strain ATCC 8743b / DSM 1359 / FGSC 10004 / NBRC 33097 / NRRL 1555)</name>
    <dbReference type="NCBI Taxonomy" id="763407"/>
    <lineage>
        <taxon>Eukaryota</taxon>
        <taxon>Fungi</taxon>
        <taxon>Fungi incertae sedis</taxon>
        <taxon>Mucoromycota</taxon>
        <taxon>Mucoromycotina</taxon>
        <taxon>Mucoromycetes</taxon>
        <taxon>Mucorales</taxon>
        <taxon>Phycomycetaceae</taxon>
        <taxon>Phycomyces</taxon>
    </lineage>
</organism>